<evidence type="ECO:0000256" key="1">
    <source>
        <dbReference type="ARBA" id="ARBA00022618"/>
    </source>
</evidence>
<dbReference type="FunFam" id="1.10.472.10:FF:000001">
    <property type="entry name" value="G2/mitotic-specific cyclin"/>
    <property type="match status" value="1"/>
</dbReference>
<dbReference type="PANTHER" id="PTHR10177">
    <property type="entry name" value="CYCLINS"/>
    <property type="match status" value="1"/>
</dbReference>
<dbReference type="Pfam" id="PF00134">
    <property type="entry name" value="Cyclin_N"/>
    <property type="match status" value="1"/>
</dbReference>
<feature type="compositionally biased region" description="Polar residues" evidence="5">
    <location>
        <begin position="57"/>
        <end position="67"/>
    </location>
</feature>
<accession>A0AAV9IQ15</accession>
<feature type="domain" description="Cyclin-like" evidence="6">
    <location>
        <begin position="360"/>
        <end position="443"/>
    </location>
</feature>
<dbReference type="Pfam" id="PF02984">
    <property type="entry name" value="Cyclin_C"/>
    <property type="match status" value="1"/>
</dbReference>
<keyword evidence="1" id="KW-0132">Cell division</keyword>
<dbReference type="InterPro" id="IPR004367">
    <property type="entry name" value="Cyclin_C-dom"/>
</dbReference>
<evidence type="ECO:0000256" key="2">
    <source>
        <dbReference type="ARBA" id="ARBA00023127"/>
    </source>
</evidence>
<dbReference type="InterPro" id="IPR036915">
    <property type="entry name" value="Cyclin-like_sf"/>
</dbReference>
<dbReference type="PROSITE" id="PS00292">
    <property type="entry name" value="CYCLINS"/>
    <property type="match status" value="1"/>
</dbReference>
<feature type="domain" description="Cyclin-like" evidence="6">
    <location>
        <begin position="263"/>
        <end position="347"/>
    </location>
</feature>
<keyword evidence="9" id="KW-1185">Reference proteome</keyword>
<feature type="domain" description="Cyclin C-terminal" evidence="7">
    <location>
        <begin position="356"/>
        <end position="489"/>
    </location>
</feature>
<dbReference type="SMART" id="SM01332">
    <property type="entry name" value="Cyclin_C"/>
    <property type="match status" value="1"/>
</dbReference>
<evidence type="ECO:0000256" key="5">
    <source>
        <dbReference type="SAM" id="MobiDB-lite"/>
    </source>
</evidence>
<dbReference type="GO" id="GO:0051301">
    <property type="term" value="P:cell division"/>
    <property type="evidence" value="ECO:0007669"/>
    <property type="project" value="UniProtKB-KW"/>
</dbReference>
<dbReference type="Gene3D" id="1.10.472.10">
    <property type="entry name" value="Cyclin-like"/>
    <property type="match status" value="2"/>
</dbReference>
<protein>
    <recommendedName>
        <fullName evidence="10">Cyclin N-terminal domain-containing protein</fullName>
    </recommendedName>
</protein>
<dbReference type="InterPro" id="IPR006671">
    <property type="entry name" value="Cyclin_N"/>
</dbReference>
<feature type="compositionally biased region" description="Polar residues" evidence="5">
    <location>
        <begin position="10"/>
        <end position="20"/>
    </location>
</feature>
<sequence>MQRNRRRATSSRVSGRNRSGANGLCAETDPNGASSSRSAASGRERRARAHRTASAENAATSSCSSTDSQKEDGVGVVDALSNETEQLQVGVVVRTRRRIAAPFHPNRAGVDRAAAPLQSRENRQDAPAVATHSRSQAANATCAPRWAPICVPEPAVPLFTEPAPCPLLQHVAQQPMRWPDAAVAASAPRAGVLAATARAAADSAVDPLELHWCNAATHCCADDTACIYAALHEMESRRRPRPDYLLALQSPHLNARMRAILVDWLVEVAEEYRFSNESLHLAIAYMDRYLSRKTVTREMLQLLGVACMLVAAKFEEIVVPLVDDFVFISAETYTREQVKAMEAELLNALQFELCDATALPFLHRYMHAARLSRPQACLATFLCELALLDYQVCAHARPSHRAAAAVWIAAEGAWTVELQRATFYRIDPLAEEAVVLAARTMMHLWHQCCGCNEGAVHLPALEQLPQHLRCMVEKFAKPEWCAVARQPATGAFSSALASALSASP</sequence>
<dbReference type="InterPro" id="IPR048258">
    <property type="entry name" value="Cyclins_cyclin-box"/>
</dbReference>
<dbReference type="AlphaFoldDB" id="A0AAV9IQ15"/>
<evidence type="ECO:0000313" key="8">
    <source>
        <dbReference type="EMBL" id="KAK4534166.1"/>
    </source>
</evidence>
<comment type="caution">
    <text evidence="8">The sequence shown here is derived from an EMBL/GenBank/DDBJ whole genome shotgun (WGS) entry which is preliminary data.</text>
</comment>
<dbReference type="Proteomes" id="UP001301350">
    <property type="component" value="Unassembled WGS sequence"/>
</dbReference>
<evidence type="ECO:0000256" key="3">
    <source>
        <dbReference type="ARBA" id="ARBA00023306"/>
    </source>
</evidence>
<reference evidence="8 9" key="1">
    <citation type="submission" date="2022-07" db="EMBL/GenBank/DDBJ databases">
        <title>Genome-wide signatures of adaptation to extreme environments.</title>
        <authorList>
            <person name="Cho C.H."/>
            <person name="Yoon H.S."/>
        </authorList>
    </citation>
    <scope>NUCLEOTIDE SEQUENCE [LARGE SCALE GENOMIC DNA]</scope>
    <source>
        <strain evidence="8 9">DBV 063 E5</strain>
    </source>
</reference>
<dbReference type="SMART" id="SM00385">
    <property type="entry name" value="CYCLIN"/>
    <property type="match status" value="2"/>
</dbReference>
<proteinExistence type="inferred from homology"/>
<dbReference type="EMBL" id="JANCYW010000001">
    <property type="protein sequence ID" value="KAK4534166.1"/>
    <property type="molecule type" value="Genomic_DNA"/>
</dbReference>
<name>A0AAV9IQ15_CYACA</name>
<keyword evidence="2 4" id="KW-0195">Cyclin</keyword>
<organism evidence="8 9">
    <name type="scientific">Cyanidium caldarium</name>
    <name type="common">Red alga</name>
    <dbReference type="NCBI Taxonomy" id="2771"/>
    <lineage>
        <taxon>Eukaryota</taxon>
        <taxon>Rhodophyta</taxon>
        <taxon>Bangiophyceae</taxon>
        <taxon>Cyanidiales</taxon>
        <taxon>Cyanidiaceae</taxon>
        <taxon>Cyanidium</taxon>
    </lineage>
</organism>
<dbReference type="CDD" id="cd20537">
    <property type="entry name" value="CYCLIN_CCNO-like_rpt2"/>
    <property type="match status" value="1"/>
</dbReference>
<dbReference type="InterPro" id="IPR039361">
    <property type="entry name" value="Cyclin"/>
</dbReference>
<comment type="similarity">
    <text evidence="4">Belongs to the cyclin family.</text>
</comment>
<keyword evidence="3" id="KW-0131">Cell cycle</keyword>
<dbReference type="InterPro" id="IPR013763">
    <property type="entry name" value="Cyclin-like_dom"/>
</dbReference>
<gene>
    <name evidence="8" type="ORF">CDCA_CDCA01G0191</name>
</gene>
<evidence type="ECO:0000259" key="6">
    <source>
        <dbReference type="SMART" id="SM00385"/>
    </source>
</evidence>
<evidence type="ECO:0008006" key="10">
    <source>
        <dbReference type="Google" id="ProtNLM"/>
    </source>
</evidence>
<evidence type="ECO:0000256" key="4">
    <source>
        <dbReference type="RuleBase" id="RU000383"/>
    </source>
</evidence>
<feature type="region of interest" description="Disordered" evidence="5">
    <location>
        <begin position="111"/>
        <end position="136"/>
    </location>
</feature>
<feature type="region of interest" description="Disordered" evidence="5">
    <location>
        <begin position="1"/>
        <end position="71"/>
    </location>
</feature>
<evidence type="ECO:0000313" key="9">
    <source>
        <dbReference type="Proteomes" id="UP001301350"/>
    </source>
</evidence>
<dbReference type="SUPFAM" id="SSF47954">
    <property type="entry name" value="Cyclin-like"/>
    <property type="match status" value="2"/>
</dbReference>
<evidence type="ECO:0000259" key="7">
    <source>
        <dbReference type="SMART" id="SM01332"/>
    </source>
</evidence>